<organism evidence="10 11">
    <name type="scientific">Rivibacter subsaxonicus</name>
    <dbReference type="NCBI Taxonomy" id="457575"/>
    <lineage>
        <taxon>Bacteria</taxon>
        <taxon>Pseudomonadati</taxon>
        <taxon>Pseudomonadota</taxon>
        <taxon>Betaproteobacteria</taxon>
        <taxon>Burkholderiales</taxon>
        <taxon>Rivibacter</taxon>
    </lineage>
</organism>
<keyword evidence="3 8" id="KW-0132">Cell division</keyword>
<comment type="subcellular location">
    <subcellularLocation>
        <location evidence="8">Cell inner membrane</location>
        <topology evidence="8">Single-pass type II membrane protein</topology>
    </subcellularLocation>
    <subcellularLocation>
        <location evidence="1">Cell membrane</location>
        <topology evidence="1">Single-pass type II membrane protein</topology>
    </subcellularLocation>
    <text evidence="8">Localizes to the division septum where it forms a ring structure.</text>
</comment>
<comment type="function">
    <text evidence="8">Essential cell division protein. May link together the upstream cell division proteins, which are predominantly cytoplasmic, with the downstream cell division proteins, which are predominantly periplasmic.</text>
</comment>
<evidence type="ECO:0000313" key="11">
    <source>
        <dbReference type="Proteomes" id="UP000293671"/>
    </source>
</evidence>
<keyword evidence="8" id="KW-0997">Cell inner membrane</keyword>
<dbReference type="HAMAP" id="MF_00910">
    <property type="entry name" value="FtsL"/>
    <property type="match status" value="1"/>
</dbReference>
<evidence type="ECO:0000256" key="9">
    <source>
        <dbReference type="NCBIfam" id="TIGR02209"/>
    </source>
</evidence>
<keyword evidence="2 8" id="KW-1003">Cell membrane</keyword>
<comment type="similarity">
    <text evidence="8">Belongs to the FtsL family.</text>
</comment>
<dbReference type="RefSeq" id="WP_130432953.1">
    <property type="nucleotide sequence ID" value="NZ_SHKP01000007.1"/>
</dbReference>
<evidence type="ECO:0000256" key="3">
    <source>
        <dbReference type="ARBA" id="ARBA00022618"/>
    </source>
</evidence>
<keyword evidence="6 8" id="KW-0472">Membrane</keyword>
<dbReference type="Pfam" id="PF04999">
    <property type="entry name" value="FtsL"/>
    <property type="match status" value="1"/>
</dbReference>
<evidence type="ECO:0000256" key="1">
    <source>
        <dbReference type="ARBA" id="ARBA00004401"/>
    </source>
</evidence>
<proteinExistence type="inferred from homology"/>
<evidence type="ECO:0000313" key="10">
    <source>
        <dbReference type="EMBL" id="RZT94940.1"/>
    </source>
</evidence>
<evidence type="ECO:0000256" key="4">
    <source>
        <dbReference type="ARBA" id="ARBA00022692"/>
    </source>
</evidence>
<gene>
    <name evidence="8" type="primary">ftsL</name>
    <name evidence="10" type="ORF">EV670_2686</name>
</gene>
<evidence type="ECO:0000256" key="8">
    <source>
        <dbReference type="HAMAP-Rule" id="MF_00910"/>
    </source>
</evidence>
<dbReference type="GO" id="GO:0043093">
    <property type="term" value="P:FtsZ-dependent cytokinesis"/>
    <property type="evidence" value="ECO:0007669"/>
    <property type="project" value="UniProtKB-UniRule"/>
</dbReference>
<protein>
    <recommendedName>
        <fullName evidence="8 9">Cell division protein FtsL</fullName>
    </recommendedName>
</protein>
<evidence type="ECO:0000256" key="5">
    <source>
        <dbReference type="ARBA" id="ARBA00022989"/>
    </source>
</evidence>
<dbReference type="OrthoDB" id="5298556at2"/>
<dbReference type="InterPro" id="IPR011922">
    <property type="entry name" value="Cell_div_FtsL"/>
</dbReference>
<dbReference type="EMBL" id="SHKP01000007">
    <property type="protein sequence ID" value="RZT94940.1"/>
    <property type="molecule type" value="Genomic_DNA"/>
</dbReference>
<comment type="subunit">
    <text evidence="8">Part of a complex composed of FtsB, FtsL and FtsQ.</text>
</comment>
<dbReference type="GO" id="GO:0032153">
    <property type="term" value="C:cell division site"/>
    <property type="evidence" value="ECO:0007669"/>
    <property type="project" value="UniProtKB-UniRule"/>
</dbReference>
<sequence length="115" mass="12415">MTRLNAVLLVALIVSSLLLVRESYEARRLFAALDRAQAQALQIESDHERLSLEKRTQATPLRVERLAREKLAMRTATPAVTQYVALGASAPVAAWPPVAVDTPGAAERAAAGARE</sequence>
<accession>A0A4Q7VG11</accession>
<dbReference type="NCBIfam" id="TIGR02209">
    <property type="entry name" value="ftsL_broad"/>
    <property type="match status" value="1"/>
</dbReference>
<evidence type="ECO:0000256" key="7">
    <source>
        <dbReference type="ARBA" id="ARBA00023306"/>
    </source>
</evidence>
<comment type="caution">
    <text evidence="10">The sequence shown here is derived from an EMBL/GenBank/DDBJ whole genome shotgun (WGS) entry which is preliminary data.</text>
</comment>
<keyword evidence="11" id="KW-1185">Reference proteome</keyword>
<keyword evidence="4 8" id="KW-0812">Transmembrane</keyword>
<evidence type="ECO:0000256" key="6">
    <source>
        <dbReference type="ARBA" id="ARBA00023136"/>
    </source>
</evidence>
<dbReference type="AlphaFoldDB" id="A0A4Q7VG11"/>
<reference evidence="10 11" key="1">
    <citation type="submission" date="2019-02" db="EMBL/GenBank/DDBJ databases">
        <title>Genomic Encyclopedia of Type Strains, Phase IV (KMG-IV): sequencing the most valuable type-strain genomes for metagenomic binning, comparative biology and taxonomic classification.</title>
        <authorList>
            <person name="Goeker M."/>
        </authorList>
    </citation>
    <scope>NUCLEOTIDE SEQUENCE [LARGE SCALE GENOMIC DNA]</scope>
    <source>
        <strain evidence="10 11">DSM 19570</strain>
    </source>
</reference>
<keyword evidence="7 8" id="KW-0131">Cell cycle</keyword>
<evidence type="ECO:0000256" key="2">
    <source>
        <dbReference type="ARBA" id="ARBA00022475"/>
    </source>
</evidence>
<dbReference type="Proteomes" id="UP000293671">
    <property type="component" value="Unassembled WGS sequence"/>
</dbReference>
<dbReference type="GO" id="GO:0005886">
    <property type="term" value="C:plasma membrane"/>
    <property type="evidence" value="ECO:0007669"/>
    <property type="project" value="UniProtKB-SubCell"/>
</dbReference>
<name>A0A4Q7VG11_9BURK</name>
<keyword evidence="5 8" id="KW-1133">Transmembrane helix</keyword>